<proteinExistence type="predicted"/>
<dbReference type="InterPro" id="IPR053209">
    <property type="entry name" value="Gramillin-biosynth_MTr"/>
</dbReference>
<dbReference type="Proteomes" id="UP000604046">
    <property type="component" value="Unassembled WGS sequence"/>
</dbReference>
<comment type="caution">
    <text evidence="2">The sequence shown here is derived from an EMBL/GenBank/DDBJ whole genome shotgun (WGS) entry which is preliminary data.</text>
</comment>
<dbReference type="PANTHER" id="PTHR47643:SF2">
    <property type="entry name" value="TPR DOMAIN PROTEIN (AFU_ORTHOLOGUE AFUA_5G12710)"/>
    <property type="match status" value="1"/>
</dbReference>
<dbReference type="InterPro" id="IPR046341">
    <property type="entry name" value="SET_dom_sf"/>
</dbReference>
<dbReference type="AlphaFoldDB" id="A0A812UTN4"/>
<evidence type="ECO:0000313" key="2">
    <source>
        <dbReference type="EMBL" id="CAE7589658.1"/>
    </source>
</evidence>
<dbReference type="InterPro" id="IPR001214">
    <property type="entry name" value="SET_dom"/>
</dbReference>
<dbReference type="EMBL" id="CAJNDS010002765">
    <property type="protein sequence ID" value="CAE7589658.1"/>
    <property type="molecule type" value="Genomic_DNA"/>
</dbReference>
<sequence>MSRAELDWPALFVYEEEWLAAPPTQKAKLWQKCPVEPFCDSRLRIADTSLGRGLIAASPVGEGEVLLVCQALVIAPQKDLQAYAVERLRSCHEEEYQNFMCLQGGAREATRASVLDQDLRNWIGPLPRPREGPGREVDAKRVERVLHLNSVTKDVLVHTGAADRNPECGLWLLPSLINHSCQPNVVEQFLGDLLLLRAARALAPGEELLMSYVSTLQPRHVRQKCLQDTFHFSCSCTRCTLEAALLDVSEVQPVLEQLDMLVSSGQTLPEFLNRLEELARHCRQIIAGALLSPPGKALAKSEERLLTASFLPVFMGLAFARKRTGASTKVLEAYSACTALLAEVHQGSMYHLHWTLETALQAQPQADQDESAESAESANERKKLSLDALQCCYKFAAPDRSVCEALAAKAGWPKELVETASPSLDLLREASLGSCTGWKYSVEREQKFICVAIMLPEGLGPTDATLDLAPEEVRVVAAGHPHLVIPLPARVNTDDAAPAKYKRSERKFLLQLPTS</sequence>
<dbReference type="PANTHER" id="PTHR47643">
    <property type="entry name" value="TPR DOMAIN PROTEIN (AFU_ORTHOLOGUE AFUA_5G12710)"/>
    <property type="match status" value="1"/>
</dbReference>
<dbReference type="PROSITE" id="PS50280">
    <property type="entry name" value="SET"/>
    <property type="match status" value="1"/>
</dbReference>
<dbReference type="OrthoDB" id="438641at2759"/>
<protein>
    <submittedName>
        <fullName evidence="2">SMYD2 protein</fullName>
    </submittedName>
</protein>
<gene>
    <name evidence="2" type="primary">SMYD2</name>
    <name evidence="2" type="ORF">SNAT2548_LOCUS33590</name>
</gene>
<organism evidence="2 3">
    <name type="scientific">Symbiodinium natans</name>
    <dbReference type="NCBI Taxonomy" id="878477"/>
    <lineage>
        <taxon>Eukaryota</taxon>
        <taxon>Sar</taxon>
        <taxon>Alveolata</taxon>
        <taxon>Dinophyceae</taxon>
        <taxon>Suessiales</taxon>
        <taxon>Symbiodiniaceae</taxon>
        <taxon>Symbiodinium</taxon>
    </lineage>
</organism>
<reference evidence="2" key="1">
    <citation type="submission" date="2021-02" db="EMBL/GenBank/DDBJ databases">
        <authorList>
            <person name="Dougan E. K."/>
            <person name="Rhodes N."/>
            <person name="Thang M."/>
            <person name="Chan C."/>
        </authorList>
    </citation>
    <scope>NUCLEOTIDE SEQUENCE</scope>
</reference>
<keyword evidence="3" id="KW-1185">Reference proteome</keyword>
<feature type="domain" description="SET" evidence="1">
    <location>
        <begin position="41"/>
        <end position="213"/>
    </location>
</feature>
<dbReference type="Pfam" id="PF00856">
    <property type="entry name" value="SET"/>
    <property type="match status" value="1"/>
</dbReference>
<evidence type="ECO:0000313" key="3">
    <source>
        <dbReference type="Proteomes" id="UP000604046"/>
    </source>
</evidence>
<accession>A0A812UTN4</accession>
<dbReference type="Gene3D" id="2.170.270.10">
    <property type="entry name" value="SET domain"/>
    <property type="match status" value="1"/>
</dbReference>
<name>A0A812UTN4_9DINO</name>
<dbReference type="SUPFAM" id="SSF82199">
    <property type="entry name" value="SET domain"/>
    <property type="match status" value="1"/>
</dbReference>
<evidence type="ECO:0000259" key="1">
    <source>
        <dbReference type="PROSITE" id="PS50280"/>
    </source>
</evidence>